<gene>
    <name evidence="10" type="ORF">B5F17_09635</name>
</gene>
<feature type="transmembrane region" description="Helical" evidence="9">
    <location>
        <begin position="142"/>
        <end position="162"/>
    </location>
</feature>
<dbReference type="EMBL" id="NFKK01000011">
    <property type="protein sequence ID" value="OUP52292.1"/>
    <property type="molecule type" value="Genomic_DNA"/>
</dbReference>
<keyword evidence="5" id="KW-0598">Phosphotransferase system</keyword>
<dbReference type="RefSeq" id="WP_087373413.1">
    <property type="nucleotide sequence ID" value="NZ_NFKK01000011.1"/>
</dbReference>
<dbReference type="GO" id="GO:0005886">
    <property type="term" value="C:plasma membrane"/>
    <property type="evidence" value="ECO:0007669"/>
    <property type="project" value="UniProtKB-SubCell"/>
</dbReference>
<dbReference type="AlphaFoldDB" id="A0A1Y4LDZ5"/>
<feature type="transmembrane region" description="Helical" evidence="9">
    <location>
        <begin position="209"/>
        <end position="236"/>
    </location>
</feature>
<comment type="subcellular location">
    <subcellularLocation>
        <location evidence="1">Cell membrane</location>
        <topology evidence="1">Multi-pass membrane protein</topology>
    </subcellularLocation>
</comment>
<keyword evidence="8 9" id="KW-0472">Membrane</keyword>
<evidence type="ECO:0000256" key="7">
    <source>
        <dbReference type="ARBA" id="ARBA00022989"/>
    </source>
</evidence>
<evidence type="ECO:0000256" key="8">
    <source>
        <dbReference type="ARBA" id="ARBA00023136"/>
    </source>
</evidence>
<evidence type="ECO:0000313" key="10">
    <source>
        <dbReference type="EMBL" id="OUP52292.1"/>
    </source>
</evidence>
<dbReference type="InterPro" id="IPR050303">
    <property type="entry name" value="GatZ_KbaZ_carbometab"/>
</dbReference>
<dbReference type="Pfam" id="PF03609">
    <property type="entry name" value="EII-Sor"/>
    <property type="match status" value="1"/>
</dbReference>
<dbReference type="Proteomes" id="UP000195897">
    <property type="component" value="Unassembled WGS sequence"/>
</dbReference>
<comment type="caution">
    <text evidence="10">The sequence shown here is derived from an EMBL/GenBank/DDBJ whole genome shotgun (WGS) entry which is preliminary data.</text>
</comment>
<feature type="transmembrane region" description="Helical" evidence="9">
    <location>
        <begin position="182"/>
        <end position="202"/>
    </location>
</feature>
<dbReference type="InterPro" id="IPR004700">
    <property type="entry name" value="PTS_IIC_man"/>
</dbReference>
<dbReference type="GO" id="GO:0009401">
    <property type="term" value="P:phosphoenolpyruvate-dependent sugar phosphotransferase system"/>
    <property type="evidence" value="ECO:0007669"/>
    <property type="project" value="UniProtKB-KW"/>
</dbReference>
<protein>
    <submittedName>
        <fullName evidence="10">PTS N-acetylgalactosamine transporter subunit IIC</fullName>
    </submittedName>
</protein>
<dbReference type="PROSITE" id="PS51106">
    <property type="entry name" value="PTS_EIIC_TYPE_4"/>
    <property type="match status" value="1"/>
</dbReference>
<keyword evidence="4" id="KW-0762">Sugar transport</keyword>
<evidence type="ECO:0000256" key="3">
    <source>
        <dbReference type="ARBA" id="ARBA00022475"/>
    </source>
</evidence>
<evidence type="ECO:0000256" key="2">
    <source>
        <dbReference type="ARBA" id="ARBA00022448"/>
    </source>
</evidence>
<name>A0A1Y4LDZ5_9FIRM</name>
<dbReference type="PANTHER" id="PTHR32502:SF8">
    <property type="entry name" value="N-ACETYLGALACTOSAMINE PERMEASE IIC COMPONENT 1"/>
    <property type="match status" value="1"/>
</dbReference>
<feature type="transmembrane region" description="Helical" evidence="9">
    <location>
        <begin position="6"/>
        <end position="28"/>
    </location>
</feature>
<evidence type="ECO:0000256" key="6">
    <source>
        <dbReference type="ARBA" id="ARBA00022692"/>
    </source>
</evidence>
<reference evidence="11" key="1">
    <citation type="submission" date="2017-04" db="EMBL/GenBank/DDBJ databases">
        <title>Function of individual gut microbiota members based on whole genome sequencing of pure cultures obtained from chicken caecum.</title>
        <authorList>
            <person name="Medvecky M."/>
            <person name="Cejkova D."/>
            <person name="Polansky O."/>
            <person name="Karasova D."/>
            <person name="Kubasova T."/>
            <person name="Cizek A."/>
            <person name="Rychlik I."/>
        </authorList>
    </citation>
    <scope>NUCLEOTIDE SEQUENCE [LARGE SCALE GENOMIC DNA]</scope>
    <source>
        <strain evidence="11">An180</strain>
    </source>
</reference>
<evidence type="ECO:0000256" key="9">
    <source>
        <dbReference type="SAM" id="Phobius"/>
    </source>
</evidence>
<keyword evidence="7 9" id="KW-1133">Transmembrane helix</keyword>
<keyword evidence="6 9" id="KW-0812">Transmembrane</keyword>
<sequence length="264" mass="27727">MVEISILQAVLIGLWTAFCYMGNLWGIYTNRCIVLSFGVGVILGDIPTALQCGAIGELAFMGFGVGAGGTVPPNPIGPGIIGTLMAITMSTVTPESALPISIPFAVAIQFLQTAIYTVRAGAPESAAHALEKHDFNGFRRSANMTIILFGVAGFALGFLGAFSMDTLSKLVEMIPQWLLDGLTVAGGMLPAIGFAMIMSVMLKKEFIPFALLGYICAAYFSMPIIGIALVGAVFAIKHYNEASKPAAVAASAGEAQEVEHDDWI</sequence>
<keyword evidence="3" id="KW-1003">Cell membrane</keyword>
<evidence type="ECO:0000256" key="1">
    <source>
        <dbReference type="ARBA" id="ARBA00004651"/>
    </source>
</evidence>
<evidence type="ECO:0000256" key="5">
    <source>
        <dbReference type="ARBA" id="ARBA00022683"/>
    </source>
</evidence>
<evidence type="ECO:0000313" key="11">
    <source>
        <dbReference type="Proteomes" id="UP000195897"/>
    </source>
</evidence>
<dbReference type="PANTHER" id="PTHR32502">
    <property type="entry name" value="N-ACETYLGALACTOSAMINE PERMEASE II COMPONENT-RELATED"/>
    <property type="match status" value="1"/>
</dbReference>
<organism evidence="10 11">
    <name type="scientific">Butyricicoccus pullicaecorum</name>
    <dbReference type="NCBI Taxonomy" id="501571"/>
    <lineage>
        <taxon>Bacteria</taxon>
        <taxon>Bacillati</taxon>
        <taxon>Bacillota</taxon>
        <taxon>Clostridia</taxon>
        <taxon>Eubacteriales</taxon>
        <taxon>Butyricicoccaceae</taxon>
        <taxon>Butyricicoccus</taxon>
    </lineage>
</organism>
<keyword evidence="2" id="KW-0813">Transport</keyword>
<evidence type="ECO:0000256" key="4">
    <source>
        <dbReference type="ARBA" id="ARBA00022597"/>
    </source>
</evidence>
<accession>A0A1Y4LDZ5</accession>
<proteinExistence type="predicted"/>